<evidence type="ECO:0000313" key="10">
    <source>
        <dbReference type="Proteomes" id="UP000663570"/>
    </source>
</evidence>
<feature type="domain" description="Histidine kinase/HSP90-like ATPase" evidence="8">
    <location>
        <begin position="467"/>
        <end position="562"/>
    </location>
</feature>
<dbReference type="InterPro" id="IPR050980">
    <property type="entry name" value="2C_sensor_his_kinase"/>
</dbReference>
<evidence type="ECO:0000256" key="7">
    <source>
        <dbReference type="SAM" id="Phobius"/>
    </source>
</evidence>
<keyword evidence="6" id="KW-0067">ATP-binding</keyword>
<evidence type="ECO:0000256" key="4">
    <source>
        <dbReference type="ARBA" id="ARBA00022741"/>
    </source>
</evidence>
<dbReference type="Gene3D" id="3.30.565.10">
    <property type="entry name" value="Histidine kinase-like ATPase, C-terminal domain"/>
    <property type="match status" value="1"/>
</dbReference>
<evidence type="ECO:0000256" key="1">
    <source>
        <dbReference type="ARBA" id="ARBA00000085"/>
    </source>
</evidence>
<dbReference type="InterPro" id="IPR036890">
    <property type="entry name" value="HATPase_C_sf"/>
</dbReference>
<dbReference type="RefSeq" id="WP_206255189.1">
    <property type="nucleotide sequence ID" value="NZ_CP071060.1"/>
</dbReference>
<evidence type="ECO:0000256" key="6">
    <source>
        <dbReference type="ARBA" id="ARBA00022840"/>
    </source>
</evidence>
<evidence type="ECO:0000259" key="8">
    <source>
        <dbReference type="Pfam" id="PF02518"/>
    </source>
</evidence>
<reference evidence="9 10" key="1">
    <citation type="submission" date="2021-02" db="EMBL/GenBank/DDBJ databases">
        <title>Niveibacterium changnyeongensis HC41.</title>
        <authorList>
            <person name="Kang M."/>
        </authorList>
    </citation>
    <scope>NUCLEOTIDE SEQUENCE [LARGE SCALE GENOMIC DNA]</scope>
    <source>
        <strain evidence="9 10">HC41</strain>
    </source>
</reference>
<keyword evidence="7" id="KW-0812">Transmembrane</keyword>
<dbReference type="PANTHER" id="PTHR44936:SF10">
    <property type="entry name" value="SENSOR PROTEIN RSTB"/>
    <property type="match status" value="1"/>
</dbReference>
<protein>
    <recommendedName>
        <fullName evidence="2">histidine kinase</fullName>
        <ecNumber evidence="2">2.7.13.3</ecNumber>
    </recommendedName>
</protein>
<gene>
    <name evidence="9" type="ORF">JY500_04465</name>
</gene>
<keyword evidence="10" id="KW-1185">Reference proteome</keyword>
<dbReference type="InterPro" id="IPR003594">
    <property type="entry name" value="HATPase_dom"/>
</dbReference>
<dbReference type="PANTHER" id="PTHR44936">
    <property type="entry name" value="SENSOR PROTEIN CREC"/>
    <property type="match status" value="1"/>
</dbReference>
<dbReference type="SUPFAM" id="SSF55874">
    <property type="entry name" value="ATPase domain of HSP90 chaperone/DNA topoisomerase II/histidine kinase"/>
    <property type="match status" value="1"/>
</dbReference>
<dbReference type="EC" id="2.7.13.3" evidence="2"/>
<comment type="catalytic activity">
    <reaction evidence="1">
        <text>ATP + protein L-histidine = ADP + protein N-phospho-L-histidine.</text>
        <dbReference type="EC" id="2.7.13.3"/>
    </reaction>
</comment>
<organism evidence="9 10">
    <name type="scientific">Niveibacterium microcysteis</name>
    <dbReference type="NCBI Taxonomy" id="2811415"/>
    <lineage>
        <taxon>Bacteria</taxon>
        <taxon>Pseudomonadati</taxon>
        <taxon>Pseudomonadota</taxon>
        <taxon>Betaproteobacteria</taxon>
        <taxon>Rhodocyclales</taxon>
        <taxon>Rhodocyclaceae</taxon>
        <taxon>Niveibacterium</taxon>
    </lineage>
</organism>
<keyword evidence="7" id="KW-0472">Membrane</keyword>
<keyword evidence="5" id="KW-0418">Kinase</keyword>
<dbReference type="Pfam" id="PF02518">
    <property type="entry name" value="HATPase_c"/>
    <property type="match status" value="1"/>
</dbReference>
<keyword evidence="3" id="KW-0808">Transferase</keyword>
<evidence type="ECO:0000313" key="9">
    <source>
        <dbReference type="EMBL" id="QSI77900.1"/>
    </source>
</evidence>
<evidence type="ECO:0000256" key="5">
    <source>
        <dbReference type="ARBA" id="ARBA00022777"/>
    </source>
</evidence>
<feature type="transmembrane region" description="Helical" evidence="7">
    <location>
        <begin position="116"/>
        <end position="135"/>
    </location>
</feature>
<evidence type="ECO:0000256" key="2">
    <source>
        <dbReference type="ARBA" id="ARBA00012438"/>
    </source>
</evidence>
<feature type="transmembrane region" description="Helical" evidence="7">
    <location>
        <begin position="20"/>
        <end position="44"/>
    </location>
</feature>
<name>A0ABX7M817_9RHOO</name>
<keyword evidence="4" id="KW-0547">Nucleotide-binding</keyword>
<evidence type="ECO:0000256" key="3">
    <source>
        <dbReference type="ARBA" id="ARBA00022679"/>
    </source>
</evidence>
<sequence>MAVSAGDQWRDTVRKPGHALAAMLACLQLALVAGFDGWAGRMLLTAHLGAFLLWQPMVSANRRLDVMPLVLLLAGLVAFQWALGWVSLSVWLCMLAGLVVAQAASRSARRERLPDLLGFGYLVLVLLAWVVPLGVPLDPDVRSLLARLARDSGYVVVVLVALAALTKRWQRAGALPDFAAAATAMLAVGVIVLTALAFMFLTGASYERALLQSVGSVAVVLLMLGWLWNPRGGYSGVALLLSRRALAGSLPLEEWLGEVSEEARNAPSATAFLAAAASRMLELPGVTGVAWQAEPGLDGSVGRLGRHTNRIAHGDLVVTIGTRGTADAVTLWRWDLMVNILAEFLVSRRQAADLAEIGYLRAIHETGARLTHDVKNLLQSFEAILYAAESGFNRDPEGTQALIQRQLPTLAARLRLTLDKLRQPGPDASESIMLPDWWARLQVRLHDVACVGSPDPMLSVPAGLFDRFVDNCVQNARDKADSRGRPTIAVHLRGEGRGFALEVRDDGMAVPPERATRLMREPVASDAGLGVGLMQLAREAALLGWRVRLAENRDGGVCFRLDRPQAGDTTR</sequence>
<feature type="transmembrane region" description="Helical" evidence="7">
    <location>
        <begin position="88"/>
        <end position="104"/>
    </location>
</feature>
<proteinExistence type="predicted"/>
<accession>A0ABX7M817</accession>
<feature type="transmembrane region" description="Helical" evidence="7">
    <location>
        <begin position="178"/>
        <end position="203"/>
    </location>
</feature>
<dbReference type="EMBL" id="CP071060">
    <property type="protein sequence ID" value="QSI77900.1"/>
    <property type="molecule type" value="Genomic_DNA"/>
</dbReference>
<feature type="transmembrane region" description="Helical" evidence="7">
    <location>
        <begin position="209"/>
        <end position="228"/>
    </location>
</feature>
<keyword evidence="7" id="KW-1133">Transmembrane helix</keyword>
<dbReference type="Proteomes" id="UP000663570">
    <property type="component" value="Chromosome"/>
</dbReference>